<feature type="compositionally biased region" description="Low complexity" evidence="3">
    <location>
        <begin position="219"/>
        <end position="247"/>
    </location>
</feature>
<dbReference type="InterPro" id="IPR046342">
    <property type="entry name" value="CBS_dom_sf"/>
</dbReference>
<dbReference type="InterPro" id="IPR051257">
    <property type="entry name" value="Diverse_CBS-Domain"/>
</dbReference>
<proteinExistence type="predicted"/>
<dbReference type="InterPro" id="IPR000644">
    <property type="entry name" value="CBS_dom"/>
</dbReference>
<gene>
    <name evidence="6" type="ORF">GCM10023215_08000</name>
</gene>
<feature type="region of interest" description="Disordered" evidence="3">
    <location>
        <begin position="211"/>
        <end position="247"/>
    </location>
</feature>
<evidence type="ECO:0000256" key="1">
    <source>
        <dbReference type="ARBA" id="ARBA00023122"/>
    </source>
</evidence>
<dbReference type="Gene3D" id="3.30.1340.30">
    <property type="match status" value="1"/>
</dbReference>
<feature type="domain" description="CBS" evidence="5">
    <location>
        <begin position="90"/>
        <end position="149"/>
    </location>
</feature>
<dbReference type="Pfam" id="PF04972">
    <property type="entry name" value="BON"/>
    <property type="match status" value="1"/>
</dbReference>
<name>A0ABP8W0R3_9PSEU</name>
<sequence length="247" mass="25898">MTAPPLRRTLVRDVMSTRVVSVGPDTEFDEVARLLALHAVRAVPVLEGTRLLGVVSEADLLRTAEFGDPAVPERLRWRESGRPTSARTLMSTAVVTVRPEASVAEAARRMRERGVGWLAVTEFHGTAEHVVGVVGRTDILGMFLRDDAELRAEIVDGVLRPLLGAAADAVTVEVERGVVTLRGAVPRHGHTSRVAALVGRLEGVVAVHAEPASEEATDPAEGPRGVGPPAAGTGPGVPAAPAPRGEG</sequence>
<keyword evidence="7" id="KW-1185">Reference proteome</keyword>
<dbReference type="SUPFAM" id="SSF54631">
    <property type="entry name" value="CBS-domain pair"/>
    <property type="match status" value="1"/>
</dbReference>
<evidence type="ECO:0000313" key="6">
    <source>
        <dbReference type="EMBL" id="GAA4677645.1"/>
    </source>
</evidence>
<feature type="domain" description="CBS" evidence="5">
    <location>
        <begin position="15"/>
        <end position="73"/>
    </location>
</feature>
<dbReference type="EMBL" id="BAABIC010000002">
    <property type="protein sequence ID" value="GAA4677645.1"/>
    <property type="molecule type" value="Genomic_DNA"/>
</dbReference>
<comment type="caution">
    <text evidence="6">The sequence shown here is derived from an EMBL/GenBank/DDBJ whole genome shotgun (WGS) entry which is preliminary data.</text>
</comment>
<evidence type="ECO:0000256" key="2">
    <source>
        <dbReference type="PROSITE-ProRule" id="PRU00703"/>
    </source>
</evidence>
<dbReference type="Pfam" id="PF00571">
    <property type="entry name" value="CBS"/>
    <property type="match status" value="2"/>
</dbReference>
<dbReference type="PANTHER" id="PTHR43080">
    <property type="entry name" value="CBS DOMAIN-CONTAINING PROTEIN CBSX3, MITOCHONDRIAL"/>
    <property type="match status" value="1"/>
</dbReference>
<protein>
    <submittedName>
        <fullName evidence="6">CBS domain-containing protein</fullName>
    </submittedName>
</protein>
<dbReference type="PROSITE" id="PS51371">
    <property type="entry name" value="CBS"/>
    <property type="match status" value="2"/>
</dbReference>
<dbReference type="RefSeq" id="WP_345378391.1">
    <property type="nucleotide sequence ID" value="NZ_BAABIC010000002.1"/>
</dbReference>
<keyword evidence="1 2" id="KW-0129">CBS domain</keyword>
<evidence type="ECO:0000256" key="3">
    <source>
        <dbReference type="SAM" id="MobiDB-lite"/>
    </source>
</evidence>
<dbReference type="PROSITE" id="PS50914">
    <property type="entry name" value="BON"/>
    <property type="match status" value="1"/>
</dbReference>
<dbReference type="Proteomes" id="UP001500325">
    <property type="component" value="Unassembled WGS sequence"/>
</dbReference>
<organism evidence="6 7">
    <name type="scientific">Pseudonocardia yuanmonensis</name>
    <dbReference type="NCBI Taxonomy" id="1095914"/>
    <lineage>
        <taxon>Bacteria</taxon>
        <taxon>Bacillati</taxon>
        <taxon>Actinomycetota</taxon>
        <taxon>Actinomycetes</taxon>
        <taxon>Pseudonocardiales</taxon>
        <taxon>Pseudonocardiaceae</taxon>
        <taxon>Pseudonocardia</taxon>
    </lineage>
</organism>
<evidence type="ECO:0000259" key="5">
    <source>
        <dbReference type="PROSITE" id="PS51371"/>
    </source>
</evidence>
<dbReference type="PANTHER" id="PTHR43080:SF29">
    <property type="entry name" value="OS02G0818000 PROTEIN"/>
    <property type="match status" value="1"/>
</dbReference>
<dbReference type="SMART" id="SM00116">
    <property type="entry name" value="CBS"/>
    <property type="match status" value="2"/>
</dbReference>
<evidence type="ECO:0000259" key="4">
    <source>
        <dbReference type="PROSITE" id="PS50914"/>
    </source>
</evidence>
<evidence type="ECO:0000313" key="7">
    <source>
        <dbReference type="Proteomes" id="UP001500325"/>
    </source>
</evidence>
<reference evidence="7" key="1">
    <citation type="journal article" date="2019" name="Int. J. Syst. Evol. Microbiol.">
        <title>The Global Catalogue of Microorganisms (GCM) 10K type strain sequencing project: providing services to taxonomists for standard genome sequencing and annotation.</title>
        <authorList>
            <consortium name="The Broad Institute Genomics Platform"/>
            <consortium name="The Broad Institute Genome Sequencing Center for Infectious Disease"/>
            <person name="Wu L."/>
            <person name="Ma J."/>
        </authorList>
    </citation>
    <scope>NUCLEOTIDE SEQUENCE [LARGE SCALE GENOMIC DNA]</scope>
    <source>
        <strain evidence="7">JCM 18055</strain>
    </source>
</reference>
<dbReference type="InterPro" id="IPR007055">
    <property type="entry name" value="BON_dom"/>
</dbReference>
<accession>A0ABP8W0R3</accession>
<feature type="domain" description="BON" evidence="4">
    <location>
        <begin position="146"/>
        <end position="215"/>
    </location>
</feature>
<dbReference type="Gene3D" id="3.10.580.10">
    <property type="entry name" value="CBS-domain"/>
    <property type="match status" value="1"/>
</dbReference>